<evidence type="ECO:0000256" key="2">
    <source>
        <dbReference type="ARBA" id="ARBA00023015"/>
    </source>
</evidence>
<keyword evidence="2" id="KW-0805">Transcription regulation</keyword>
<feature type="domain" description="RNA polymerase sigma-70 region 4" evidence="8">
    <location>
        <begin position="499"/>
        <end position="547"/>
    </location>
</feature>
<dbReference type="PANTHER" id="PTHR43133:SF52">
    <property type="entry name" value="ECF RNA POLYMERASE SIGMA FACTOR SIGL"/>
    <property type="match status" value="1"/>
</dbReference>
<comment type="caution">
    <text evidence="9">The sequence shown here is derived from an EMBL/GenBank/DDBJ whole genome shotgun (WGS) entry which is preliminary data.</text>
</comment>
<dbReference type="NCBIfam" id="NF007227">
    <property type="entry name" value="PRK09645.1"/>
    <property type="match status" value="1"/>
</dbReference>
<organism evidence="9 10">
    <name type="scientific">Phytohabitans rumicis</name>
    <dbReference type="NCBI Taxonomy" id="1076125"/>
    <lineage>
        <taxon>Bacteria</taxon>
        <taxon>Bacillati</taxon>
        <taxon>Actinomycetota</taxon>
        <taxon>Actinomycetes</taxon>
        <taxon>Micromonosporales</taxon>
        <taxon>Micromonosporaceae</taxon>
    </lineage>
</organism>
<dbReference type="Proteomes" id="UP000482960">
    <property type="component" value="Unassembled WGS sequence"/>
</dbReference>
<dbReference type="Pfam" id="PF04542">
    <property type="entry name" value="Sigma70_r2"/>
    <property type="match status" value="1"/>
</dbReference>
<dbReference type="InterPro" id="IPR007630">
    <property type="entry name" value="RNA_pol_sigma70_r4"/>
</dbReference>
<dbReference type="GO" id="GO:0006352">
    <property type="term" value="P:DNA-templated transcription initiation"/>
    <property type="evidence" value="ECO:0007669"/>
    <property type="project" value="InterPro"/>
</dbReference>
<evidence type="ECO:0000256" key="1">
    <source>
        <dbReference type="ARBA" id="ARBA00010641"/>
    </source>
</evidence>
<keyword evidence="3" id="KW-0731">Sigma factor</keyword>
<evidence type="ECO:0000256" key="5">
    <source>
        <dbReference type="ARBA" id="ARBA00023163"/>
    </source>
</evidence>
<dbReference type="Pfam" id="PF01564">
    <property type="entry name" value="Spermine_synth"/>
    <property type="match status" value="1"/>
</dbReference>
<dbReference type="Pfam" id="PF04545">
    <property type="entry name" value="Sigma70_r4"/>
    <property type="match status" value="1"/>
</dbReference>
<dbReference type="GO" id="GO:0003677">
    <property type="term" value="F:DNA binding"/>
    <property type="evidence" value="ECO:0007669"/>
    <property type="project" value="UniProtKB-KW"/>
</dbReference>
<reference evidence="9 10" key="1">
    <citation type="submission" date="2020-03" db="EMBL/GenBank/DDBJ databases">
        <title>Whole genome shotgun sequence of Phytohabitans rumicis NBRC 108638.</title>
        <authorList>
            <person name="Komaki H."/>
            <person name="Tamura T."/>
        </authorList>
    </citation>
    <scope>NUCLEOTIDE SEQUENCE [LARGE SCALE GENOMIC DNA]</scope>
    <source>
        <strain evidence="9 10">NBRC 108638</strain>
    </source>
</reference>
<reference evidence="9 10" key="2">
    <citation type="submission" date="2020-03" db="EMBL/GenBank/DDBJ databases">
        <authorList>
            <person name="Ichikawa N."/>
            <person name="Kimura A."/>
            <person name="Kitahashi Y."/>
            <person name="Uohara A."/>
        </authorList>
    </citation>
    <scope>NUCLEOTIDE SEQUENCE [LARGE SCALE GENOMIC DNA]</scope>
    <source>
        <strain evidence="9 10">NBRC 108638</strain>
    </source>
</reference>
<proteinExistence type="inferred from homology"/>
<dbReference type="NCBIfam" id="NF037959">
    <property type="entry name" value="MFS_SpdSyn"/>
    <property type="match status" value="1"/>
</dbReference>
<dbReference type="SUPFAM" id="SSF88946">
    <property type="entry name" value="Sigma2 domain of RNA polymerase sigma factors"/>
    <property type="match status" value="1"/>
</dbReference>
<dbReference type="NCBIfam" id="TIGR02937">
    <property type="entry name" value="sigma70-ECF"/>
    <property type="match status" value="1"/>
</dbReference>
<evidence type="ECO:0008006" key="11">
    <source>
        <dbReference type="Google" id="ProtNLM"/>
    </source>
</evidence>
<dbReference type="Gene3D" id="1.10.1740.10">
    <property type="match status" value="1"/>
</dbReference>
<dbReference type="CDD" id="cd02440">
    <property type="entry name" value="AdoMet_MTases"/>
    <property type="match status" value="1"/>
</dbReference>
<dbReference type="InterPro" id="IPR007627">
    <property type="entry name" value="RNA_pol_sigma70_r2"/>
</dbReference>
<name>A0A6V8L3S1_9ACTN</name>
<dbReference type="PANTHER" id="PTHR43133">
    <property type="entry name" value="RNA POLYMERASE ECF-TYPE SIGMA FACTO"/>
    <property type="match status" value="1"/>
</dbReference>
<dbReference type="EMBL" id="BLPG01000001">
    <property type="protein sequence ID" value="GFJ88717.1"/>
    <property type="molecule type" value="Genomic_DNA"/>
</dbReference>
<evidence type="ECO:0000259" key="8">
    <source>
        <dbReference type="Pfam" id="PF04545"/>
    </source>
</evidence>
<dbReference type="GO" id="GO:0016987">
    <property type="term" value="F:sigma factor activity"/>
    <property type="evidence" value="ECO:0007669"/>
    <property type="project" value="UniProtKB-KW"/>
</dbReference>
<dbReference type="CDD" id="cd06171">
    <property type="entry name" value="Sigma70_r4"/>
    <property type="match status" value="1"/>
</dbReference>
<dbReference type="Gene3D" id="3.40.50.150">
    <property type="entry name" value="Vaccinia Virus protein VP39"/>
    <property type="match status" value="1"/>
</dbReference>
<accession>A0A6V8L3S1</accession>
<evidence type="ECO:0000313" key="10">
    <source>
        <dbReference type="Proteomes" id="UP000482960"/>
    </source>
</evidence>
<keyword evidence="4" id="KW-0238">DNA-binding</keyword>
<sequence length="557" mass="60606">MGGEWAGILARVGRGRRAAGRISAQVDSGCVELVPDPDRARSYTLLLDGAPQSHVDLDDPRYLDFEYVRRMAIAIDLAAPDGQPLRVLHLGGGALTLPRYVAATRPGSLQRVVEVDGALVEFVRRELPWPRDPRLRVRVADARAALGAFQDAHFDLVVTDVFAGARTPAHLTSVEFAGEVARVLAPGGAYLVNVADGPPLAYARGQVATVRAALPHACMIADSAVLNGRRYGNLVMVAGRTEPPIGDLARRVAGDWFPGRVVHGSELDRFVTGIRVVDDARAQPSNPPRPVSAAVDPWGIYSRTRAWSEDLEPAMPDGGLHADAAGEPMYAVAAEWRGSRATDRVSAVPPQRSANRWQAIDGGAAARHDEAVTPRPAPGRHHAGSTAPNHDDALVRELYEEHAGPLLMFVLRLTGGDRQRAEDIVQETLLRAWRNAHRLGAQGQSSLRPWLVTVARRIAIDDHRSENARPPETYGRDLESFSEPDETERVLRLMTVTDALRTLSQPHREIILETYFRGKTVPEAAETLGLPLGTAKSRVYYALRALRSALQQRGVTG</sequence>
<dbReference type="InterPro" id="IPR039425">
    <property type="entry name" value="RNA_pol_sigma-70-like"/>
</dbReference>
<gene>
    <name evidence="9" type="ORF">Prum_023590</name>
</gene>
<protein>
    <recommendedName>
        <fullName evidence="11">RNA polymerase sigma factor</fullName>
    </recommendedName>
</protein>
<keyword evidence="10" id="KW-1185">Reference proteome</keyword>
<dbReference type="InterPro" id="IPR036388">
    <property type="entry name" value="WH-like_DNA-bd_sf"/>
</dbReference>
<evidence type="ECO:0000256" key="6">
    <source>
        <dbReference type="SAM" id="MobiDB-lite"/>
    </source>
</evidence>
<dbReference type="AlphaFoldDB" id="A0A6V8L3S1"/>
<evidence type="ECO:0000313" key="9">
    <source>
        <dbReference type="EMBL" id="GFJ88717.1"/>
    </source>
</evidence>
<feature type="region of interest" description="Disordered" evidence="6">
    <location>
        <begin position="364"/>
        <end position="387"/>
    </location>
</feature>
<feature type="domain" description="RNA polymerase sigma-70 region 2" evidence="7">
    <location>
        <begin position="398"/>
        <end position="467"/>
    </location>
</feature>
<dbReference type="Gene3D" id="1.10.10.10">
    <property type="entry name" value="Winged helix-like DNA-binding domain superfamily/Winged helix DNA-binding domain"/>
    <property type="match status" value="1"/>
</dbReference>
<evidence type="ECO:0000259" key="7">
    <source>
        <dbReference type="Pfam" id="PF04542"/>
    </source>
</evidence>
<dbReference type="SUPFAM" id="SSF53335">
    <property type="entry name" value="S-adenosyl-L-methionine-dependent methyltransferases"/>
    <property type="match status" value="1"/>
</dbReference>
<keyword evidence="5" id="KW-0804">Transcription</keyword>
<evidence type="ECO:0000256" key="3">
    <source>
        <dbReference type="ARBA" id="ARBA00023082"/>
    </source>
</evidence>
<dbReference type="InterPro" id="IPR013325">
    <property type="entry name" value="RNA_pol_sigma_r2"/>
</dbReference>
<dbReference type="SUPFAM" id="SSF88659">
    <property type="entry name" value="Sigma3 and sigma4 domains of RNA polymerase sigma factors"/>
    <property type="match status" value="1"/>
</dbReference>
<dbReference type="InterPro" id="IPR013324">
    <property type="entry name" value="RNA_pol_sigma_r3/r4-like"/>
</dbReference>
<evidence type="ECO:0000256" key="4">
    <source>
        <dbReference type="ARBA" id="ARBA00023125"/>
    </source>
</evidence>
<dbReference type="InterPro" id="IPR029063">
    <property type="entry name" value="SAM-dependent_MTases_sf"/>
</dbReference>
<dbReference type="InterPro" id="IPR014284">
    <property type="entry name" value="RNA_pol_sigma-70_dom"/>
</dbReference>
<comment type="similarity">
    <text evidence="1">Belongs to the sigma-70 factor family. ECF subfamily.</text>
</comment>